<evidence type="ECO:0000313" key="7">
    <source>
        <dbReference type="EMBL" id="KGD62867.1"/>
    </source>
</evidence>
<evidence type="ECO:0000256" key="5">
    <source>
        <dbReference type="SAM" id="Phobius"/>
    </source>
</evidence>
<keyword evidence="2 5" id="KW-0812">Transmembrane</keyword>
<evidence type="ECO:0000313" key="8">
    <source>
        <dbReference type="Proteomes" id="UP000029443"/>
    </source>
</evidence>
<reference evidence="7 8" key="1">
    <citation type="submission" date="2012-09" db="EMBL/GenBank/DDBJ databases">
        <title>Genome Sequence of alkane-degrading Bacterium Alcanivorax jadensis T9.</title>
        <authorList>
            <person name="Lai Q."/>
            <person name="Shao Z."/>
        </authorList>
    </citation>
    <scope>NUCLEOTIDE SEQUENCE [LARGE SCALE GENOMIC DNA]</scope>
    <source>
        <strain evidence="7 8">T9</strain>
    </source>
</reference>
<gene>
    <name evidence="7" type="ORF">T9A_00187</name>
</gene>
<keyword evidence="4 5" id="KW-0472">Membrane</keyword>
<sequence length="133" mass="15019">MAANPFRKQASRRAERILRSATASRWLAKAVFNRSDQLQQRLGKAAGQLKLLAQMLLDWTTGRYRQVPWGTLLTITVALVYFLMPLDAIPDPIIGLGLLDDIGVLAKAWQFAGKDIERYQQWREIHDDAATGL</sequence>
<name>A0ABR4WHJ8_9GAMM</name>
<dbReference type="Pfam" id="PF06803">
    <property type="entry name" value="DUF1232"/>
    <property type="match status" value="1"/>
</dbReference>
<evidence type="ECO:0000256" key="3">
    <source>
        <dbReference type="ARBA" id="ARBA00022989"/>
    </source>
</evidence>
<keyword evidence="3 5" id="KW-1133">Transmembrane helix</keyword>
<dbReference type="EMBL" id="ARXU01000001">
    <property type="protein sequence ID" value="KGD62867.1"/>
    <property type="molecule type" value="Genomic_DNA"/>
</dbReference>
<organism evidence="7 8">
    <name type="scientific">Alcanivorax jadensis T9</name>
    <dbReference type="NCBI Taxonomy" id="1177181"/>
    <lineage>
        <taxon>Bacteria</taxon>
        <taxon>Pseudomonadati</taxon>
        <taxon>Pseudomonadota</taxon>
        <taxon>Gammaproteobacteria</taxon>
        <taxon>Oceanospirillales</taxon>
        <taxon>Alcanivoracaceae</taxon>
        <taxon>Alcanivorax</taxon>
    </lineage>
</organism>
<evidence type="ECO:0000256" key="4">
    <source>
        <dbReference type="ARBA" id="ARBA00023136"/>
    </source>
</evidence>
<dbReference type="InterPro" id="IPR010652">
    <property type="entry name" value="DUF1232"/>
</dbReference>
<dbReference type="RefSeq" id="WP_035244344.1">
    <property type="nucleotide sequence ID" value="NZ_ARXU01000001.1"/>
</dbReference>
<accession>A0ABR4WHJ8</accession>
<feature type="transmembrane region" description="Helical" evidence="5">
    <location>
        <begin position="67"/>
        <end position="84"/>
    </location>
</feature>
<comment type="caution">
    <text evidence="7">The sequence shown here is derived from an EMBL/GenBank/DDBJ whole genome shotgun (WGS) entry which is preliminary data.</text>
</comment>
<dbReference type="Proteomes" id="UP000029443">
    <property type="component" value="Unassembled WGS sequence"/>
</dbReference>
<evidence type="ECO:0000256" key="2">
    <source>
        <dbReference type="ARBA" id="ARBA00022692"/>
    </source>
</evidence>
<evidence type="ECO:0000256" key="1">
    <source>
        <dbReference type="ARBA" id="ARBA00004127"/>
    </source>
</evidence>
<comment type="subcellular location">
    <subcellularLocation>
        <location evidence="1">Endomembrane system</location>
        <topology evidence="1">Multi-pass membrane protein</topology>
    </subcellularLocation>
</comment>
<feature type="domain" description="DUF1232" evidence="6">
    <location>
        <begin position="72"/>
        <end position="106"/>
    </location>
</feature>
<evidence type="ECO:0000259" key="6">
    <source>
        <dbReference type="Pfam" id="PF06803"/>
    </source>
</evidence>
<protein>
    <recommendedName>
        <fullName evidence="6">DUF1232 domain-containing protein</fullName>
    </recommendedName>
</protein>
<keyword evidence="8" id="KW-1185">Reference proteome</keyword>
<proteinExistence type="predicted"/>